<dbReference type="Proteomes" id="UP000321947">
    <property type="component" value="Unassembled WGS sequence"/>
</dbReference>
<feature type="region of interest" description="Disordered" evidence="1">
    <location>
        <begin position="114"/>
        <end position="135"/>
    </location>
</feature>
<name>A0A5D3C9S8_CUCMM</name>
<dbReference type="EMBL" id="SSTD01012547">
    <property type="protein sequence ID" value="TYK08633.1"/>
    <property type="molecule type" value="Genomic_DNA"/>
</dbReference>
<protein>
    <submittedName>
        <fullName evidence="2">Putative Polyprotein</fullName>
    </submittedName>
</protein>
<sequence length="145" mass="16318">MIEDPLEDAKQKKDWLRHDACLYLQIKNSIESEVIGLVDHCEVCYLKKIIAELALLLLFIPDVKVQQAQQEKKVVMIFLNGLLLEFGMVKAQILSNSKIPSLDNAFTRVFRSESSPTGVSIPQSSSALISKNNNPWAPRAMDSNF</sequence>
<evidence type="ECO:0000256" key="1">
    <source>
        <dbReference type="SAM" id="MobiDB-lite"/>
    </source>
</evidence>
<organism evidence="2 3">
    <name type="scientific">Cucumis melo var. makuwa</name>
    <name type="common">Oriental melon</name>
    <dbReference type="NCBI Taxonomy" id="1194695"/>
    <lineage>
        <taxon>Eukaryota</taxon>
        <taxon>Viridiplantae</taxon>
        <taxon>Streptophyta</taxon>
        <taxon>Embryophyta</taxon>
        <taxon>Tracheophyta</taxon>
        <taxon>Spermatophyta</taxon>
        <taxon>Magnoliopsida</taxon>
        <taxon>eudicotyledons</taxon>
        <taxon>Gunneridae</taxon>
        <taxon>Pentapetalae</taxon>
        <taxon>rosids</taxon>
        <taxon>fabids</taxon>
        <taxon>Cucurbitales</taxon>
        <taxon>Cucurbitaceae</taxon>
        <taxon>Benincaseae</taxon>
        <taxon>Cucumis</taxon>
    </lineage>
</organism>
<comment type="caution">
    <text evidence="2">The sequence shown here is derived from an EMBL/GenBank/DDBJ whole genome shotgun (WGS) entry which is preliminary data.</text>
</comment>
<evidence type="ECO:0000313" key="2">
    <source>
        <dbReference type="EMBL" id="TYK08633.1"/>
    </source>
</evidence>
<gene>
    <name evidence="2" type="ORF">E5676_scaffold3734G00680</name>
</gene>
<dbReference type="AlphaFoldDB" id="A0A5D3C9S8"/>
<reference evidence="2 3" key="1">
    <citation type="submission" date="2019-08" db="EMBL/GenBank/DDBJ databases">
        <title>Draft genome sequences of two oriental melons (Cucumis melo L. var makuwa).</title>
        <authorList>
            <person name="Kwon S.-Y."/>
        </authorList>
    </citation>
    <scope>NUCLEOTIDE SEQUENCE [LARGE SCALE GENOMIC DNA]</scope>
    <source>
        <strain evidence="3">cv. Chang Bougi</strain>
        <tissue evidence="2">Leaf</tissue>
    </source>
</reference>
<evidence type="ECO:0000313" key="3">
    <source>
        <dbReference type="Proteomes" id="UP000321947"/>
    </source>
</evidence>
<accession>A0A5D3C9S8</accession>
<proteinExistence type="predicted"/>